<proteinExistence type="predicted"/>
<sequence>MGQEGLHSWVNRKLSHLRYGVNFYVPDRVDFSDPDKSDTVNYLRITNVKTDGLAERAGLQNDDLIVGIGNSSIIKNTHKVQSAKLLEELALTAANSTIEVHFKRLKDGQLQSHKTTLSTGSRPFYVAYSQRLLTLVPKDDSRDSKKRAVIFIILLMLVVTAIRCMARFYQDYTANKIVHTSLAHLREDTFEHSM</sequence>
<dbReference type="SUPFAM" id="SSF50156">
    <property type="entry name" value="PDZ domain-like"/>
    <property type="match status" value="1"/>
</dbReference>
<keyword evidence="1" id="KW-1133">Transmembrane helix</keyword>
<feature type="domain" description="PDZ" evidence="2">
    <location>
        <begin position="45"/>
        <end position="82"/>
    </location>
</feature>
<gene>
    <name evidence="3" type="ORF">S01H1_66405</name>
</gene>
<dbReference type="Gene3D" id="2.30.42.10">
    <property type="match status" value="1"/>
</dbReference>
<dbReference type="Pfam" id="PF17820">
    <property type="entry name" value="PDZ_6"/>
    <property type="match status" value="1"/>
</dbReference>
<reference evidence="3" key="1">
    <citation type="journal article" date="2014" name="Front. Microbiol.">
        <title>High frequency of phylogenetically diverse reductive dehalogenase-homologous genes in deep subseafloor sedimentary metagenomes.</title>
        <authorList>
            <person name="Kawai M."/>
            <person name="Futagami T."/>
            <person name="Toyoda A."/>
            <person name="Takaki Y."/>
            <person name="Nishi S."/>
            <person name="Hori S."/>
            <person name="Arai W."/>
            <person name="Tsubouchi T."/>
            <person name="Morono Y."/>
            <person name="Uchiyama I."/>
            <person name="Ito T."/>
            <person name="Fujiyama A."/>
            <person name="Inagaki F."/>
            <person name="Takami H."/>
        </authorList>
    </citation>
    <scope>NUCLEOTIDE SEQUENCE</scope>
    <source>
        <strain evidence="3">Expedition CK06-06</strain>
    </source>
</reference>
<feature type="non-terminal residue" evidence="3">
    <location>
        <position position="194"/>
    </location>
</feature>
<evidence type="ECO:0000256" key="1">
    <source>
        <dbReference type="SAM" id="Phobius"/>
    </source>
</evidence>
<feature type="transmembrane region" description="Helical" evidence="1">
    <location>
        <begin position="148"/>
        <end position="169"/>
    </location>
</feature>
<dbReference type="AlphaFoldDB" id="X0WHJ4"/>
<name>X0WHJ4_9ZZZZ</name>
<keyword evidence="1" id="KW-0812">Transmembrane</keyword>
<comment type="caution">
    <text evidence="3">The sequence shown here is derived from an EMBL/GenBank/DDBJ whole genome shotgun (WGS) entry which is preliminary data.</text>
</comment>
<organism evidence="3">
    <name type="scientific">marine sediment metagenome</name>
    <dbReference type="NCBI Taxonomy" id="412755"/>
    <lineage>
        <taxon>unclassified sequences</taxon>
        <taxon>metagenomes</taxon>
        <taxon>ecological metagenomes</taxon>
    </lineage>
</organism>
<keyword evidence="1" id="KW-0472">Membrane</keyword>
<accession>X0WHJ4</accession>
<evidence type="ECO:0000313" key="3">
    <source>
        <dbReference type="EMBL" id="GAG30429.1"/>
    </source>
</evidence>
<dbReference type="InterPro" id="IPR041489">
    <property type="entry name" value="PDZ_6"/>
</dbReference>
<dbReference type="InterPro" id="IPR036034">
    <property type="entry name" value="PDZ_sf"/>
</dbReference>
<protein>
    <recommendedName>
        <fullName evidence="2">PDZ domain-containing protein</fullName>
    </recommendedName>
</protein>
<evidence type="ECO:0000259" key="2">
    <source>
        <dbReference type="Pfam" id="PF17820"/>
    </source>
</evidence>
<dbReference type="EMBL" id="BARS01043904">
    <property type="protein sequence ID" value="GAG30429.1"/>
    <property type="molecule type" value="Genomic_DNA"/>
</dbReference>